<reference evidence="7" key="1">
    <citation type="submission" date="2017-04" db="EMBL/GenBank/DDBJ databases">
        <authorList>
            <person name="Varghese N."/>
            <person name="Submissions S."/>
        </authorList>
    </citation>
    <scope>NUCLEOTIDE SEQUENCE [LARGE SCALE GENOMIC DNA]</scope>
    <source>
        <strain evidence="7">LMG 29540</strain>
    </source>
</reference>
<proteinExistence type="inferred from homology"/>
<dbReference type="CDD" id="cd08472">
    <property type="entry name" value="PBP2_CrgA_like_3"/>
    <property type="match status" value="1"/>
</dbReference>
<evidence type="ECO:0000256" key="3">
    <source>
        <dbReference type="ARBA" id="ARBA00023125"/>
    </source>
</evidence>
<dbReference type="GO" id="GO:0003700">
    <property type="term" value="F:DNA-binding transcription factor activity"/>
    <property type="evidence" value="ECO:0007669"/>
    <property type="project" value="InterPro"/>
</dbReference>
<dbReference type="InterPro" id="IPR058163">
    <property type="entry name" value="LysR-type_TF_proteobact-type"/>
</dbReference>
<protein>
    <submittedName>
        <fullName evidence="6">Transcriptional regulator, LysR family</fullName>
    </submittedName>
</protein>
<dbReference type="Gene3D" id="1.10.10.10">
    <property type="entry name" value="Winged helix-like DNA-binding domain superfamily/Winged helix DNA-binding domain"/>
    <property type="match status" value="1"/>
</dbReference>
<dbReference type="PANTHER" id="PTHR30537:SF72">
    <property type="entry name" value="LYSR FAMILY TRANSCRIPTIONAL REGULATOR"/>
    <property type="match status" value="1"/>
</dbReference>
<sequence length="336" mass="36914">MRARAEAMDCIPRRNLDTPSSCALTKAVANVDRIDLFRVFARVVECTNFTRAADTLGLPRSSVSAAIQELEGRIGARLLHRTTRKVSPTQDGIALYERCLRLIADVEETENLFRQTSVGPGGMLRVDVPGRIGRLIIAPALPGFLASYPKIDIALGLTDRAIDLVEERVDCVLRVGKPQDSGMIARPIGNLALINVASPLYLSRHGTPCTPGDMETHQVVQYASPSNGRIGPWEWLDGETARTLTTQGRVTVNSAEAYIACCLAGLGLIQIPAYDVQQHLRAGELIEVMPAYRAAPMPMNLLYPHRQHLSRRVQVFADWLDALLKEQLICDLGGRE</sequence>
<dbReference type="Gene3D" id="3.40.190.290">
    <property type="match status" value="1"/>
</dbReference>
<dbReference type="InterPro" id="IPR036388">
    <property type="entry name" value="WH-like_DNA-bd_sf"/>
</dbReference>
<keyword evidence="7" id="KW-1185">Reference proteome</keyword>
<evidence type="ECO:0000259" key="5">
    <source>
        <dbReference type="PROSITE" id="PS50931"/>
    </source>
</evidence>
<dbReference type="SUPFAM" id="SSF53850">
    <property type="entry name" value="Periplasmic binding protein-like II"/>
    <property type="match status" value="1"/>
</dbReference>
<evidence type="ECO:0000256" key="1">
    <source>
        <dbReference type="ARBA" id="ARBA00009437"/>
    </source>
</evidence>
<evidence type="ECO:0000313" key="6">
    <source>
        <dbReference type="EMBL" id="SMG54868.1"/>
    </source>
</evidence>
<dbReference type="SUPFAM" id="SSF46785">
    <property type="entry name" value="Winged helix' DNA-binding domain"/>
    <property type="match status" value="1"/>
</dbReference>
<dbReference type="STRING" id="1515439.SAMN06265784_10716"/>
<dbReference type="FunFam" id="1.10.10.10:FF:000001">
    <property type="entry name" value="LysR family transcriptional regulator"/>
    <property type="match status" value="1"/>
</dbReference>
<dbReference type="InterPro" id="IPR005119">
    <property type="entry name" value="LysR_subst-bd"/>
</dbReference>
<keyword evidence="2" id="KW-0805">Transcription regulation</keyword>
<dbReference type="Proteomes" id="UP000193228">
    <property type="component" value="Unassembled WGS sequence"/>
</dbReference>
<gene>
    <name evidence="6" type="ORF">SAMN06265784_10716</name>
</gene>
<dbReference type="InterPro" id="IPR036390">
    <property type="entry name" value="WH_DNA-bd_sf"/>
</dbReference>
<dbReference type="PANTHER" id="PTHR30537">
    <property type="entry name" value="HTH-TYPE TRANSCRIPTIONAL REGULATOR"/>
    <property type="match status" value="1"/>
</dbReference>
<keyword evidence="4" id="KW-0804">Transcription</keyword>
<dbReference type="Pfam" id="PF03466">
    <property type="entry name" value="LysR_substrate"/>
    <property type="match status" value="1"/>
</dbReference>
<dbReference type="GO" id="GO:0043565">
    <property type="term" value="F:sequence-specific DNA binding"/>
    <property type="evidence" value="ECO:0007669"/>
    <property type="project" value="TreeGrafter"/>
</dbReference>
<name>A0A1X7LLU9_9BURK</name>
<keyword evidence="3" id="KW-0238">DNA-binding</keyword>
<dbReference type="AlphaFoldDB" id="A0A1X7LLU9"/>
<dbReference type="InterPro" id="IPR000847">
    <property type="entry name" value="LysR_HTH_N"/>
</dbReference>
<feature type="domain" description="HTH lysR-type" evidence="5">
    <location>
        <begin position="32"/>
        <end position="89"/>
    </location>
</feature>
<dbReference type="Pfam" id="PF00126">
    <property type="entry name" value="HTH_1"/>
    <property type="match status" value="1"/>
</dbReference>
<evidence type="ECO:0000313" key="7">
    <source>
        <dbReference type="Proteomes" id="UP000193228"/>
    </source>
</evidence>
<dbReference type="PROSITE" id="PS50931">
    <property type="entry name" value="HTH_LYSR"/>
    <property type="match status" value="1"/>
</dbReference>
<accession>A0A1X7LLU9</accession>
<dbReference type="FunFam" id="3.40.190.290:FF:000001">
    <property type="entry name" value="Transcriptional regulator, LysR family"/>
    <property type="match status" value="1"/>
</dbReference>
<dbReference type="GO" id="GO:0006351">
    <property type="term" value="P:DNA-templated transcription"/>
    <property type="evidence" value="ECO:0007669"/>
    <property type="project" value="TreeGrafter"/>
</dbReference>
<dbReference type="EMBL" id="FXAT01000007">
    <property type="protein sequence ID" value="SMG54868.1"/>
    <property type="molecule type" value="Genomic_DNA"/>
</dbReference>
<comment type="similarity">
    <text evidence="1">Belongs to the LysR transcriptional regulatory family.</text>
</comment>
<organism evidence="6 7">
    <name type="scientific">Paraburkholderia susongensis</name>
    <dbReference type="NCBI Taxonomy" id="1515439"/>
    <lineage>
        <taxon>Bacteria</taxon>
        <taxon>Pseudomonadati</taxon>
        <taxon>Pseudomonadota</taxon>
        <taxon>Betaproteobacteria</taxon>
        <taxon>Burkholderiales</taxon>
        <taxon>Burkholderiaceae</taxon>
        <taxon>Paraburkholderia</taxon>
    </lineage>
</organism>
<evidence type="ECO:0000256" key="2">
    <source>
        <dbReference type="ARBA" id="ARBA00023015"/>
    </source>
</evidence>
<evidence type="ECO:0000256" key="4">
    <source>
        <dbReference type="ARBA" id="ARBA00023163"/>
    </source>
</evidence>